<evidence type="ECO:0000256" key="1">
    <source>
        <dbReference type="ARBA" id="ARBA00022679"/>
    </source>
</evidence>
<reference evidence="4 5" key="1">
    <citation type="submission" date="2018-06" db="EMBL/GenBank/DDBJ databases">
        <title>Complete genome of Desulfovibrio indonesiensis P37SLT.</title>
        <authorList>
            <person name="Crispim J.S."/>
            <person name="Vidigal P.M.P."/>
            <person name="Silva L.C.F."/>
            <person name="Laguardia C.N."/>
            <person name="Araujo L.C."/>
            <person name="Dias R.S."/>
            <person name="Sousa M.P."/>
            <person name="Paula S.O."/>
            <person name="Silva C."/>
        </authorList>
    </citation>
    <scope>NUCLEOTIDE SEQUENCE [LARGE SCALE GENOMIC DNA]</scope>
    <source>
        <strain evidence="4 5">P37SLT</strain>
    </source>
</reference>
<protein>
    <submittedName>
        <fullName evidence="4">GNAT family N-acetyltransferase</fullName>
    </submittedName>
</protein>
<dbReference type="SUPFAM" id="SSF55729">
    <property type="entry name" value="Acyl-CoA N-acyltransferases (Nat)"/>
    <property type="match status" value="1"/>
</dbReference>
<dbReference type="GO" id="GO:0016747">
    <property type="term" value="F:acyltransferase activity, transferring groups other than amino-acyl groups"/>
    <property type="evidence" value="ECO:0007669"/>
    <property type="project" value="InterPro"/>
</dbReference>
<evidence type="ECO:0000313" key="5">
    <source>
        <dbReference type="Proteomes" id="UP000448292"/>
    </source>
</evidence>
<name>A0A7M3MB11_9BACT</name>
<proteinExistence type="predicted"/>
<keyword evidence="5" id="KW-1185">Reference proteome</keyword>
<dbReference type="Gene3D" id="3.40.630.30">
    <property type="match status" value="1"/>
</dbReference>
<gene>
    <name evidence="4" type="ORF">DPQ33_15855</name>
</gene>
<dbReference type="Pfam" id="PF13673">
    <property type="entry name" value="Acetyltransf_10"/>
    <property type="match status" value="1"/>
</dbReference>
<dbReference type="PANTHER" id="PTHR43800">
    <property type="entry name" value="PEPTIDYL-LYSINE N-ACETYLTRANSFERASE YJAB"/>
    <property type="match status" value="1"/>
</dbReference>
<dbReference type="InterPro" id="IPR000182">
    <property type="entry name" value="GNAT_dom"/>
</dbReference>
<sequence length="146" mass="16381">MKIVPARTDDFAEILVVWEKSVRATHHFLSEEDIESFKPLILSEFLPAVALFCLKDDSDRIHGFLGTSEENIEMLFLDPNSRGKGYGRMLLDFAIKDLSASSVDVNEQNPEALGFYEHMGFVVAARSPVDGMGKPFAILHMRLAHI</sequence>
<dbReference type="Proteomes" id="UP000448292">
    <property type="component" value="Unassembled WGS sequence"/>
</dbReference>
<comment type="caution">
    <text evidence="4">The sequence shown here is derived from an EMBL/GenBank/DDBJ whole genome shotgun (WGS) entry which is preliminary data.</text>
</comment>
<dbReference type="OrthoDB" id="9789605at2"/>
<dbReference type="EMBL" id="QMIE01000018">
    <property type="protein sequence ID" value="TVM15168.1"/>
    <property type="molecule type" value="Genomic_DNA"/>
</dbReference>
<keyword evidence="1 4" id="KW-0808">Transferase</keyword>
<dbReference type="RefSeq" id="WP_144304205.1">
    <property type="nucleotide sequence ID" value="NZ_QMIE01000018.1"/>
</dbReference>
<evidence type="ECO:0000259" key="3">
    <source>
        <dbReference type="PROSITE" id="PS51186"/>
    </source>
</evidence>
<dbReference type="CDD" id="cd04301">
    <property type="entry name" value="NAT_SF"/>
    <property type="match status" value="1"/>
</dbReference>
<dbReference type="PROSITE" id="PS51186">
    <property type="entry name" value="GNAT"/>
    <property type="match status" value="1"/>
</dbReference>
<dbReference type="InterPro" id="IPR016181">
    <property type="entry name" value="Acyl_CoA_acyltransferase"/>
</dbReference>
<dbReference type="PANTHER" id="PTHR43800:SF1">
    <property type="entry name" value="PEPTIDYL-LYSINE N-ACETYLTRANSFERASE YJAB"/>
    <property type="match status" value="1"/>
</dbReference>
<accession>A0A7M3MB11</accession>
<keyword evidence="2" id="KW-0012">Acyltransferase</keyword>
<evidence type="ECO:0000256" key="2">
    <source>
        <dbReference type="ARBA" id="ARBA00023315"/>
    </source>
</evidence>
<feature type="domain" description="N-acetyltransferase" evidence="3">
    <location>
        <begin position="1"/>
        <end position="145"/>
    </location>
</feature>
<evidence type="ECO:0000313" key="4">
    <source>
        <dbReference type="EMBL" id="TVM15168.1"/>
    </source>
</evidence>
<dbReference type="AlphaFoldDB" id="A0A7M3MB11"/>
<organism evidence="4 5">
    <name type="scientific">Oceanidesulfovibrio indonesiensis</name>
    <dbReference type="NCBI Taxonomy" id="54767"/>
    <lineage>
        <taxon>Bacteria</taxon>
        <taxon>Pseudomonadati</taxon>
        <taxon>Thermodesulfobacteriota</taxon>
        <taxon>Desulfovibrionia</taxon>
        <taxon>Desulfovibrionales</taxon>
        <taxon>Desulfovibrionaceae</taxon>
        <taxon>Oceanidesulfovibrio</taxon>
    </lineage>
</organism>